<gene>
    <name evidence="1" type="ORF">QR98_0048880</name>
</gene>
<proteinExistence type="predicted"/>
<reference evidence="1 2" key="1">
    <citation type="journal article" date="2015" name="Parasit. Vectors">
        <title>Draft genome of the scabies mite.</title>
        <authorList>
            <person name="Rider S.D.Jr."/>
            <person name="Morgan M.S."/>
            <person name="Arlian L.G."/>
        </authorList>
    </citation>
    <scope>NUCLEOTIDE SEQUENCE [LARGE SCALE GENOMIC DNA]</scope>
    <source>
        <strain evidence="1">Arlian Lab</strain>
    </source>
</reference>
<dbReference type="Proteomes" id="UP000616769">
    <property type="component" value="Unassembled WGS sequence"/>
</dbReference>
<name>A0A132A604_SARSC</name>
<protein>
    <submittedName>
        <fullName evidence="1">Uncharacterized protein</fullName>
    </submittedName>
</protein>
<dbReference type="EMBL" id="JXLN01010865">
    <property type="protein sequence ID" value="KPM06413.1"/>
    <property type="molecule type" value="Genomic_DNA"/>
</dbReference>
<comment type="caution">
    <text evidence="1">The sequence shown here is derived from an EMBL/GenBank/DDBJ whole genome shotgun (WGS) entry which is preliminary data.</text>
</comment>
<accession>A0A132A604</accession>
<dbReference type="AlphaFoldDB" id="A0A132A604"/>
<dbReference type="VEuPathDB" id="VectorBase:SSCA001234"/>
<evidence type="ECO:0000313" key="2">
    <source>
        <dbReference type="Proteomes" id="UP000616769"/>
    </source>
</evidence>
<sequence>MKNKKRMLMMKRRRMNLKRMKIILDHQNTSTNP</sequence>
<organism evidence="1 2">
    <name type="scientific">Sarcoptes scabiei</name>
    <name type="common">Itch mite</name>
    <name type="synonym">Acarus scabiei</name>
    <dbReference type="NCBI Taxonomy" id="52283"/>
    <lineage>
        <taxon>Eukaryota</taxon>
        <taxon>Metazoa</taxon>
        <taxon>Ecdysozoa</taxon>
        <taxon>Arthropoda</taxon>
        <taxon>Chelicerata</taxon>
        <taxon>Arachnida</taxon>
        <taxon>Acari</taxon>
        <taxon>Acariformes</taxon>
        <taxon>Sarcoptiformes</taxon>
        <taxon>Astigmata</taxon>
        <taxon>Psoroptidia</taxon>
        <taxon>Sarcoptoidea</taxon>
        <taxon>Sarcoptidae</taxon>
        <taxon>Sarcoptinae</taxon>
        <taxon>Sarcoptes</taxon>
    </lineage>
</organism>
<evidence type="ECO:0000313" key="1">
    <source>
        <dbReference type="EMBL" id="KPM06413.1"/>
    </source>
</evidence>